<protein>
    <submittedName>
        <fullName evidence="2">Uncharacterized protein</fullName>
    </submittedName>
</protein>
<sequence length="53" mass="5429">DILGHQDVVSGQQGVKAKFLALPGDDAQSLGGGEVPSSGQCETVFHDSDSNVM</sequence>
<feature type="non-terminal residue" evidence="2">
    <location>
        <position position="1"/>
    </location>
</feature>
<evidence type="ECO:0000256" key="1">
    <source>
        <dbReference type="SAM" id="MobiDB-lite"/>
    </source>
</evidence>
<feature type="region of interest" description="Disordered" evidence="1">
    <location>
        <begin position="28"/>
        <end position="53"/>
    </location>
</feature>
<accession>A0A383DHN5</accession>
<dbReference type="EMBL" id="UINC01217297">
    <property type="protein sequence ID" value="SVE43834.1"/>
    <property type="molecule type" value="Genomic_DNA"/>
</dbReference>
<dbReference type="AlphaFoldDB" id="A0A383DHN5"/>
<organism evidence="2">
    <name type="scientific">marine metagenome</name>
    <dbReference type="NCBI Taxonomy" id="408172"/>
    <lineage>
        <taxon>unclassified sequences</taxon>
        <taxon>metagenomes</taxon>
        <taxon>ecological metagenomes</taxon>
    </lineage>
</organism>
<feature type="compositionally biased region" description="Basic and acidic residues" evidence="1">
    <location>
        <begin position="44"/>
        <end position="53"/>
    </location>
</feature>
<evidence type="ECO:0000313" key="2">
    <source>
        <dbReference type="EMBL" id="SVE43834.1"/>
    </source>
</evidence>
<proteinExistence type="predicted"/>
<name>A0A383DHN5_9ZZZZ</name>
<reference evidence="2" key="1">
    <citation type="submission" date="2018-05" db="EMBL/GenBank/DDBJ databases">
        <authorList>
            <person name="Lanie J.A."/>
            <person name="Ng W.-L."/>
            <person name="Kazmierczak K.M."/>
            <person name="Andrzejewski T.M."/>
            <person name="Davidsen T.M."/>
            <person name="Wayne K.J."/>
            <person name="Tettelin H."/>
            <person name="Glass J.I."/>
            <person name="Rusch D."/>
            <person name="Podicherti R."/>
            <person name="Tsui H.-C.T."/>
            <person name="Winkler M.E."/>
        </authorList>
    </citation>
    <scope>NUCLEOTIDE SEQUENCE</scope>
</reference>
<gene>
    <name evidence="2" type="ORF">METZ01_LOCUS496688</name>
</gene>